<gene>
    <name evidence="1" type="ORF">GXW98_04170</name>
</gene>
<evidence type="ECO:0000313" key="2">
    <source>
        <dbReference type="Proteomes" id="UP000767327"/>
    </source>
</evidence>
<accession>A0A971CYI7</accession>
<dbReference type="RefSeq" id="WP_273173315.1">
    <property type="nucleotide sequence ID" value="NZ_CP181270.1"/>
</dbReference>
<sequence>MANGKLSFDQMIKQQAMRLLPYLDQLNQQQVKYVGRNNLIEHSGLSDNELQKLIHDGNLPRHTMKIMGTKAYDTASALKMLARYCGQYAYLVD</sequence>
<comment type="caution">
    <text evidence="1">The sequence shown here is derived from an EMBL/GenBank/DDBJ whole genome shotgun (WGS) entry which is preliminary data.</text>
</comment>
<reference evidence="1" key="1">
    <citation type="journal article" date="2020" name="Biotechnol. Biofuels">
        <title>New insights from the biogas microbiome by comprehensive genome-resolved metagenomics of nearly 1600 species originating from multiple anaerobic digesters.</title>
        <authorList>
            <person name="Campanaro S."/>
            <person name="Treu L."/>
            <person name="Rodriguez-R L.M."/>
            <person name="Kovalovszki A."/>
            <person name="Ziels R.M."/>
            <person name="Maus I."/>
            <person name="Zhu X."/>
            <person name="Kougias P.G."/>
            <person name="Basile A."/>
            <person name="Luo G."/>
            <person name="Schluter A."/>
            <person name="Konstantinidis K.T."/>
            <person name="Angelidaki I."/>
        </authorList>
    </citation>
    <scope>NUCLEOTIDE SEQUENCE</scope>
    <source>
        <strain evidence="1">AS01afH2WH_6</strain>
    </source>
</reference>
<dbReference type="AlphaFoldDB" id="A0A971CYI7"/>
<reference evidence="1" key="2">
    <citation type="submission" date="2020-01" db="EMBL/GenBank/DDBJ databases">
        <authorList>
            <person name="Campanaro S."/>
        </authorList>
    </citation>
    <scope>NUCLEOTIDE SEQUENCE</scope>
    <source>
        <strain evidence="1">AS01afH2WH_6</strain>
    </source>
</reference>
<dbReference type="EMBL" id="JAAXZR010000018">
    <property type="protein sequence ID" value="NLT79469.1"/>
    <property type="molecule type" value="Genomic_DNA"/>
</dbReference>
<name>A0A971CYI7_9BIFI</name>
<evidence type="ECO:0000313" key="1">
    <source>
        <dbReference type="EMBL" id="NLT79469.1"/>
    </source>
</evidence>
<protein>
    <submittedName>
        <fullName evidence="1">Uncharacterized protein</fullName>
    </submittedName>
</protein>
<dbReference type="Proteomes" id="UP000767327">
    <property type="component" value="Unassembled WGS sequence"/>
</dbReference>
<proteinExistence type="predicted"/>
<organism evidence="1 2">
    <name type="scientific">Bifidobacterium crudilactis</name>
    <dbReference type="NCBI Taxonomy" id="327277"/>
    <lineage>
        <taxon>Bacteria</taxon>
        <taxon>Bacillati</taxon>
        <taxon>Actinomycetota</taxon>
        <taxon>Actinomycetes</taxon>
        <taxon>Bifidobacteriales</taxon>
        <taxon>Bifidobacteriaceae</taxon>
        <taxon>Bifidobacterium</taxon>
    </lineage>
</organism>